<evidence type="ECO:0000256" key="9">
    <source>
        <dbReference type="ARBA" id="ARBA00042745"/>
    </source>
</evidence>
<comment type="function">
    <text evidence="5 11">Specifically methylates the uridine in position 2552 of 23S rRNA at the 2'-O position of the ribose in the fully assembled 50S ribosomal subunit.</text>
</comment>
<evidence type="ECO:0000256" key="12">
    <source>
        <dbReference type="PIRSR" id="PIRSR005461-1"/>
    </source>
</evidence>
<evidence type="ECO:0000256" key="3">
    <source>
        <dbReference type="ARBA" id="ARBA00022679"/>
    </source>
</evidence>
<keyword evidence="11" id="KW-0963">Cytoplasm</keyword>
<dbReference type="Gene3D" id="3.40.50.150">
    <property type="entry name" value="Vaccinia Virus protein VP39"/>
    <property type="match status" value="1"/>
</dbReference>
<sequence>MAVSRRDKADFYTQRAHKEGYPARSVYKLEEINSTSRLIKPGDTVLDVGAAPGSWTLYTHRVLLKERGKIVSVDLNPLSLDPIPPTVTALVGDAFSKEIRARLVEEGPYDAIISDAAPMTTGNRIVDTSRSEYLAEQVVMLAEEQLKTHGNMVIKIFQGGGEQEVLRKMRTIFAKAKAFKPKASRDDSFEIFLIGLDRKPQE</sequence>
<feature type="binding site" evidence="11">
    <location>
        <position position="93"/>
    </location>
    <ligand>
        <name>S-adenosyl-L-methionine</name>
        <dbReference type="ChEBI" id="CHEBI:59789"/>
    </ligand>
</feature>
<dbReference type="HAMAP" id="MF_01547">
    <property type="entry name" value="RNA_methyltr_E"/>
    <property type="match status" value="1"/>
</dbReference>
<proteinExistence type="inferred from homology"/>
<keyword evidence="2 11" id="KW-0489">Methyltransferase</keyword>
<dbReference type="SUPFAM" id="SSF53335">
    <property type="entry name" value="S-adenosyl-L-methionine-dependent methyltransferases"/>
    <property type="match status" value="1"/>
</dbReference>
<evidence type="ECO:0000256" key="2">
    <source>
        <dbReference type="ARBA" id="ARBA00022603"/>
    </source>
</evidence>
<feature type="binding site" evidence="11">
    <location>
        <position position="74"/>
    </location>
    <ligand>
        <name>S-adenosyl-L-methionine</name>
        <dbReference type="ChEBI" id="CHEBI:59789"/>
    </ligand>
</feature>
<evidence type="ECO:0000256" key="10">
    <source>
        <dbReference type="ARBA" id="ARBA00048970"/>
    </source>
</evidence>
<reference evidence="14" key="1">
    <citation type="submission" date="2020-10" db="EMBL/GenBank/DDBJ databases">
        <authorList>
            <person name="Gilroy R."/>
        </authorList>
    </citation>
    <scope>NUCLEOTIDE SEQUENCE</scope>
    <source>
        <strain evidence="14">14700</strain>
    </source>
</reference>
<feature type="binding site" evidence="11">
    <location>
        <position position="55"/>
    </location>
    <ligand>
        <name>S-adenosyl-L-methionine</name>
        <dbReference type="ChEBI" id="CHEBI:59789"/>
    </ligand>
</feature>
<comment type="caution">
    <text evidence="14">The sequence shown here is derived from an EMBL/GenBank/DDBJ whole genome shotgun (WGS) entry which is preliminary data.</text>
</comment>
<evidence type="ECO:0000256" key="8">
    <source>
        <dbReference type="ARBA" id="ARBA00041995"/>
    </source>
</evidence>
<evidence type="ECO:0000313" key="15">
    <source>
        <dbReference type="Proteomes" id="UP000810292"/>
    </source>
</evidence>
<dbReference type="PANTHER" id="PTHR10920:SF18">
    <property type="entry name" value="RRNA METHYLTRANSFERASE 2, MITOCHONDRIAL"/>
    <property type="match status" value="1"/>
</dbReference>
<organism evidence="14 15">
    <name type="scientific">Candidatus Ornithospirochaeta stercoravium</name>
    <dbReference type="NCBI Taxonomy" id="2840897"/>
    <lineage>
        <taxon>Bacteria</taxon>
        <taxon>Pseudomonadati</taxon>
        <taxon>Spirochaetota</taxon>
        <taxon>Spirochaetia</taxon>
        <taxon>Spirochaetales</taxon>
        <taxon>Spirochaetaceae</taxon>
        <taxon>Spirochaetaceae incertae sedis</taxon>
        <taxon>Candidatus Ornithospirochaeta</taxon>
    </lineage>
</organism>
<dbReference type="GO" id="GO:0008650">
    <property type="term" value="F:rRNA (uridine-2'-O-)-methyltransferase activity"/>
    <property type="evidence" value="ECO:0007669"/>
    <property type="project" value="UniProtKB-UniRule"/>
</dbReference>
<name>A0A9D9NE01_9SPIO</name>
<reference evidence="14" key="2">
    <citation type="journal article" date="2021" name="PeerJ">
        <title>Extensive microbial diversity within the chicken gut microbiome revealed by metagenomics and culture.</title>
        <authorList>
            <person name="Gilroy R."/>
            <person name="Ravi A."/>
            <person name="Getino M."/>
            <person name="Pursley I."/>
            <person name="Horton D.L."/>
            <person name="Alikhan N.F."/>
            <person name="Baker D."/>
            <person name="Gharbi K."/>
            <person name="Hall N."/>
            <person name="Watson M."/>
            <person name="Adriaenssens E.M."/>
            <person name="Foster-Nyarko E."/>
            <person name="Jarju S."/>
            <person name="Secka A."/>
            <person name="Antonio M."/>
            <person name="Oren A."/>
            <person name="Chaudhuri R.R."/>
            <person name="La Ragione R."/>
            <person name="Hildebrand F."/>
            <person name="Pallen M.J."/>
        </authorList>
    </citation>
    <scope>NUCLEOTIDE SEQUENCE</scope>
    <source>
        <strain evidence="14">14700</strain>
    </source>
</reference>
<accession>A0A9D9NE01</accession>
<evidence type="ECO:0000256" key="5">
    <source>
        <dbReference type="ARBA" id="ARBA00037569"/>
    </source>
</evidence>
<feature type="domain" description="Ribosomal RNA methyltransferase FtsJ" evidence="13">
    <location>
        <begin position="21"/>
        <end position="197"/>
    </location>
</feature>
<evidence type="ECO:0000256" key="7">
    <source>
        <dbReference type="ARBA" id="ARBA00041129"/>
    </source>
</evidence>
<comment type="catalytic activity">
    <reaction evidence="10 11">
        <text>uridine(2552) in 23S rRNA + S-adenosyl-L-methionine = 2'-O-methyluridine(2552) in 23S rRNA + S-adenosyl-L-homocysteine + H(+)</text>
        <dbReference type="Rhea" id="RHEA:42720"/>
        <dbReference type="Rhea" id="RHEA-COMP:10202"/>
        <dbReference type="Rhea" id="RHEA-COMP:10203"/>
        <dbReference type="ChEBI" id="CHEBI:15378"/>
        <dbReference type="ChEBI" id="CHEBI:57856"/>
        <dbReference type="ChEBI" id="CHEBI:59789"/>
        <dbReference type="ChEBI" id="CHEBI:65315"/>
        <dbReference type="ChEBI" id="CHEBI:74478"/>
        <dbReference type="EC" id="2.1.1.166"/>
    </reaction>
</comment>
<feature type="binding site" evidence="11">
    <location>
        <position position="53"/>
    </location>
    <ligand>
        <name>S-adenosyl-L-methionine</name>
        <dbReference type="ChEBI" id="CHEBI:59789"/>
    </ligand>
</feature>
<evidence type="ECO:0000256" key="1">
    <source>
        <dbReference type="ARBA" id="ARBA00022552"/>
    </source>
</evidence>
<dbReference type="GO" id="GO:0005737">
    <property type="term" value="C:cytoplasm"/>
    <property type="evidence" value="ECO:0007669"/>
    <property type="project" value="UniProtKB-SubCell"/>
</dbReference>
<dbReference type="Pfam" id="PF01728">
    <property type="entry name" value="FtsJ"/>
    <property type="match status" value="1"/>
</dbReference>
<dbReference type="PANTHER" id="PTHR10920">
    <property type="entry name" value="RIBOSOMAL RNA METHYLTRANSFERASE"/>
    <property type="match status" value="1"/>
</dbReference>
<keyword evidence="1 11" id="KW-0698">rRNA processing</keyword>
<evidence type="ECO:0000256" key="6">
    <source>
        <dbReference type="ARBA" id="ARBA00038861"/>
    </source>
</evidence>
<dbReference type="PIRSF" id="PIRSF005461">
    <property type="entry name" value="23S_rRNA_mtase"/>
    <property type="match status" value="1"/>
</dbReference>
<keyword evidence="3 11" id="KW-0808">Transferase</keyword>
<dbReference type="Proteomes" id="UP000810292">
    <property type="component" value="Unassembled WGS sequence"/>
</dbReference>
<dbReference type="EC" id="2.1.1.166" evidence="6 11"/>
<gene>
    <name evidence="11" type="primary">rlmE</name>
    <name evidence="11" type="synonym">ftsJ</name>
    <name evidence="11" type="synonym">rrmJ</name>
    <name evidence="14" type="ORF">IAA72_10175</name>
</gene>
<dbReference type="AlphaFoldDB" id="A0A9D9NE01"/>
<keyword evidence="4 11" id="KW-0949">S-adenosyl-L-methionine</keyword>
<dbReference type="InterPro" id="IPR029063">
    <property type="entry name" value="SAM-dependent_MTases_sf"/>
</dbReference>
<comment type="similarity">
    <text evidence="11">Belongs to the class I-like SAM-binding methyltransferase superfamily. RNA methyltransferase RlmE family.</text>
</comment>
<dbReference type="InterPro" id="IPR002877">
    <property type="entry name" value="RNA_MeTrfase_FtsJ_dom"/>
</dbReference>
<evidence type="ECO:0000313" key="14">
    <source>
        <dbReference type="EMBL" id="MBO8470131.1"/>
    </source>
</evidence>
<dbReference type="EMBL" id="JADIMF010000163">
    <property type="protein sequence ID" value="MBO8470131.1"/>
    <property type="molecule type" value="Genomic_DNA"/>
</dbReference>
<evidence type="ECO:0000259" key="13">
    <source>
        <dbReference type="Pfam" id="PF01728"/>
    </source>
</evidence>
<feature type="active site" description="Proton acceptor" evidence="11 12">
    <location>
        <position position="155"/>
    </location>
</feature>
<evidence type="ECO:0000256" key="4">
    <source>
        <dbReference type="ARBA" id="ARBA00022691"/>
    </source>
</evidence>
<protein>
    <recommendedName>
        <fullName evidence="7 11">Ribosomal RNA large subunit methyltransferase E</fullName>
        <ecNumber evidence="6 11">2.1.1.166</ecNumber>
    </recommendedName>
    <alternativeName>
        <fullName evidence="9 11">23S rRNA Um2552 methyltransferase</fullName>
    </alternativeName>
    <alternativeName>
        <fullName evidence="8 11">rRNA (uridine-2'-O-)-methyltransferase</fullName>
    </alternativeName>
</protein>
<feature type="binding site" evidence="11">
    <location>
        <position position="115"/>
    </location>
    <ligand>
        <name>S-adenosyl-L-methionine</name>
        <dbReference type="ChEBI" id="CHEBI:59789"/>
    </ligand>
</feature>
<dbReference type="InterPro" id="IPR050082">
    <property type="entry name" value="RNA_methyltr_RlmE"/>
</dbReference>
<dbReference type="InterPro" id="IPR015507">
    <property type="entry name" value="rRNA-MeTfrase_E"/>
</dbReference>
<evidence type="ECO:0000256" key="11">
    <source>
        <dbReference type="HAMAP-Rule" id="MF_01547"/>
    </source>
</evidence>
<comment type="subcellular location">
    <subcellularLocation>
        <location evidence="11">Cytoplasm</location>
    </subcellularLocation>
</comment>